<keyword evidence="3" id="KW-0687">Ribonucleoprotein</keyword>
<accession>A0A176WFI2</accession>
<dbReference type="EMBL" id="LVLJ01000950">
    <property type="protein sequence ID" value="OAE31877.1"/>
    <property type="molecule type" value="Genomic_DNA"/>
</dbReference>
<keyword evidence="5" id="KW-1185">Reference proteome</keyword>
<evidence type="ECO:0000256" key="3">
    <source>
        <dbReference type="ARBA" id="ARBA00023274"/>
    </source>
</evidence>
<evidence type="ECO:0000256" key="2">
    <source>
        <dbReference type="ARBA" id="ARBA00022980"/>
    </source>
</evidence>
<dbReference type="GO" id="GO:0003735">
    <property type="term" value="F:structural constituent of ribosome"/>
    <property type="evidence" value="ECO:0007669"/>
    <property type="project" value="InterPro"/>
</dbReference>
<dbReference type="CDD" id="cd00392">
    <property type="entry name" value="Ribosomal_L13"/>
    <property type="match status" value="1"/>
</dbReference>
<dbReference type="Proteomes" id="UP000077202">
    <property type="component" value="Unassembled WGS sequence"/>
</dbReference>
<proteinExistence type="inferred from homology"/>
<dbReference type="PANTHER" id="PTHR11545">
    <property type="entry name" value="RIBOSOMAL PROTEIN L13"/>
    <property type="match status" value="1"/>
</dbReference>
<dbReference type="SUPFAM" id="SSF52161">
    <property type="entry name" value="Ribosomal protein L13"/>
    <property type="match status" value="1"/>
</dbReference>
<dbReference type="Gene3D" id="3.90.1180.10">
    <property type="entry name" value="Ribosomal protein L13"/>
    <property type="match status" value="1"/>
</dbReference>
<dbReference type="NCBIfam" id="TIGR01066">
    <property type="entry name" value="rplM_bact"/>
    <property type="match status" value="1"/>
</dbReference>
<dbReference type="InterPro" id="IPR005822">
    <property type="entry name" value="Ribosomal_uL13"/>
</dbReference>
<protein>
    <recommendedName>
        <fullName evidence="6">Ribosomal protein L13</fullName>
    </recommendedName>
</protein>
<comment type="caution">
    <text evidence="4">The sequence shown here is derived from an EMBL/GenBank/DDBJ whole genome shotgun (WGS) entry which is preliminary data.</text>
</comment>
<dbReference type="GO" id="GO:0022625">
    <property type="term" value="C:cytosolic large ribosomal subunit"/>
    <property type="evidence" value="ECO:0007669"/>
    <property type="project" value="TreeGrafter"/>
</dbReference>
<evidence type="ECO:0000313" key="5">
    <source>
        <dbReference type="Proteomes" id="UP000077202"/>
    </source>
</evidence>
<comment type="similarity">
    <text evidence="1">Belongs to the universal ribosomal protein uL13 family.</text>
</comment>
<dbReference type="Pfam" id="PF00572">
    <property type="entry name" value="Ribosomal_L13"/>
    <property type="match status" value="1"/>
</dbReference>
<gene>
    <name evidence="4" type="ORF">AXG93_2834s1080</name>
</gene>
<dbReference type="GO" id="GO:0006412">
    <property type="term" value="P:translation"/>
    <property type="evidence" value="ECO:0007669"/>
    <property type="project" value="InterPro"/>
</dbReference>
<dbReference type="InterPro" id="IPR036899">
    <property type="entry name" value="Ribosomal_uL13_sf"/>
</dbReference>
<evidence type="ECO:0000313" key="4">
    <source>
        <dbReference type="EMBL" id="OAE31877.1"/>
    </source>
</evidence>
<dbReference type="PANTHER" id="PTHR11545:SF2">
    <property type="entry name" value="LARGE RIBOSOMAL SUBUNIT PROTEIN UL13M"/>
    <property type="match status" value="1"/>
</dbReference>
<dbReference type="HAMAP" id="MF_01366">
    <property type="entry name" value="Ribosomal_uL13"/>
    <property type="match status" value="1"/>
</dbReference>
<evidence type="ECO:0008006" key="6">
    <source>
        <dbReference type="Google" id="ProtNLM"/>
    </source>
</evidence>
<reference evidence="4" key="1">
    <citation type="submission" date="2016-03" db="EMBL/GenBank/DDBJ databases">
        <title>Mechanisms controlling the formation of the plant cell surface in tip-growing cells are functionally conserved among land plants.</title>
        <authorList>
            <person name="Honkanen S."/>
            <person name="Jones V.A."/>
            <person name="Morieri G."/>
            <person name="Champion C."/>
            <person name="Hetherington A.J."/>
            <person name="Kelly S."/>
            <person name="Saint-Marcoux D."/>
            <person name="Proust H."/>
            <person name="Prescott H."/>
            <person name="Dolan L."/>
        </authorList>
    </citation>
    <scope>NUCLEOTIDE SEQUENCE [LARGE SCALE GENOMIC DNA]</scope>
    <source>
        <tissue evidence="4">Whole gametophyte</tissue>
    </source>
</reference>
<organism evidence="4 5">
    <name type="scientific">Marchantia polymorpha subsp. ruderalis</name>
    <dbReference type="NCBI Taxonomy" id="1480154"/>
    <lineage>
        <taxon>Eukaryota</taxon>
        <taxon>Viridiplantae</taxon>
        <taxon>Streptophyta</taxon>
        <taxon>Embryophyta</taxon>
        <taxon>Marchantiophyta</taxon>
        <taxon>Marchantiopsida</taxon>
        <taxon>Marchantiidae</taxon>
        <taxon>Marchantiales</taxon>
        <taxon>Marchantiaceae</taxon>
        <taxon>Marchantia</taxon>
    </lineage>
</organism>
<evidence type="ECO:0000256" key="1">
    <source>
        <dbReference type="ARBA" id="ARBA00006227"/>
    </source>
</evidence>
<name>A0A176WFI2_MARPO</name>
<dbReference type="InterPro" id="IPR005823">
    <property type="entry name" value="Ribosomal_uL13_bac-type"/>
</dbReference>
<dbReference type="GO" id="GO:0003729">
    <property type="term" value="F:mRNA binding"/>
    <property type="evidence" value="ECO:0007669"/>
    <property type="project" value="TreeGrafter"/>
</dbReference>
<sequence length="235" mass="26187">MAAMATQCVAAASLASSFSGQRNVFSMKKNVVVQSTQRCRLTVRASQGSYIPSEHKFLYEGVEKMGPDVWNTTYYPKAADHVNLEKTWYIVDAAEKRLGRLASAIAVHIRGKNLAEFTPSVDMGAYVIVVNAEKVGVTGKKRAQKLYRRHSGRPGGMKVETFNDLQKRVPERIVEHAVRGMLPKGRCVLGQTCWIQLGRRLFTHLKVYTGAEHPHVAQKPLPLPITDRKIDLVST</sequence>
<dbReference type="GO" id="GO:0017148">
    <property type="term" value="P:negative regulation of translation"/>
    <property type="evidence" value="ECO:0007669"/>
    <property type="project" value="TreeGrafter"/>
</dbReference>
<dbReference type="AlphaFoldDB" id="A0A176WFI2"/>
<keyword evidence="2" id="KW-0689">Ribosomal protein</keyword>